<dbReference type="RefSeq" id="WP_044003121.1">
    <property type="nucleotide sequence ID" value="NZ_CP007145.1"/>
</dbReference>
<sequence>MKLLCTLLLGTFCLFVFSATAQAQEASPAFKAEALTATRQLAAFIALDDARQLPVRRLTQLRLTQEAEARQLYANDPDMLQKKLTAIGQDYTQQLGTVLTAAQYQRYEGLLPARCPMQ</sequence>
<dbReference type="OrthoDB" id="884913at2"/>
<protein>
    <submittedName>
        <fullName evidence="2">Uncharacterized protein</fullName>
    </submittedName>
</protein>
<evidence type="ECO:0000313" key="3">
    <source>
        <dbReference type="Proteomes" id="UP000019423"/>
    </source>
</evidence>
<keyword evidence="3" id="KW-1185">Reference proteome</keyword>
<evidence type="ECO:0000256" key="1">
    <source>
        <dbReference type="SAM" id="SignalP"/>
    </source>
</evidence>
<dbReference type="EMBL" id="CP007145">
    <property type="protein sequence ID" value="AHJ99026.1"/>
    <property type="molecule type" value="Genomic_DNA"/>
</dbReference>
<accession>W8F8S9</accession>
<keyword evidence="1" id="KW-0732">Signal</keyword>
<dbReference type="Proteomes" id="UP000019423">
    <property type="component" value="Chromosome"/>
</dbReference>
<dbReference type="HOGENOM" id="CLU_157163_0_0_10"/>
<dbReference type="AlphaFoldDB" id="W8F8S9"/>
<reference evidence="2 3" key="1">
    <citation type="submission" date="2014-01" db="EMBL/GenBank/DDBJ databases">
        <title>Complete genome sequence of ionizing-radiation resistance bacterium Hymenobacter swuensis DY53.</title>
        <authorList>
            <person name="Jung J.-H."/>
            <person name="Jeong S.-W."/>
            <person name="Joe M.-H."/>
            <person name="Cho y.-j."/>
            <person name="Kim M.-K."/>
            <person name="Lim S.-Y."/>
        </authorList>
    </citation>
    <scope>NUCLEOTIDE SEQUENCE [LARGE SCALE GENOMIC DNA]</scope>
    <source>
        <strain evidence="2 3">DY53</strain>
    </source>
</reference>
<feature type="chain" id="PRO_5004908318" evidence="1">
    <location>
        <begin position="24"/>
        <end position="118"/>
    </location>
</feature>
<dbReference type="PATRIC" id="fig|1227739.3.peg.3589"/>
<proteinExistence type="predicted"/>
<dbReference type="KEGG" id="hsw:Hsw_3431"/>
<organism evidence="2 3">
    <name type="scientific">Hymenobacter swuensis DY53</name>
    <dbReference type="NCBI Taxonomy" id="1227739"/>
    <lineage>
        <taxon>Bacteria</taxon>
        <taxon>Pseudomonadati</taxon>
        <taxon>Bacteroidota</taxon>
        <taxon>Cytophagia</taxon>
        <taxon>Cytophagales</taxon>
        <taxon>Hymenobacteraceae</taxon>
        <taxon>Hymenobacter</taxon>
    </lineage>
</organism>
<evidence type="ECO:0000313" key="2">
    <source>
        <dbReference type="EMBL" id="AHJ99026.1"/>
    </source>
</evidence>
<name>W8F8S9_9BACT</name>
<gene>
    <name evidence="2" type="ORF">Hsw_3431</name>
</gene>
<feature type="signal peptide" evidence="1">
    <location>
        <begin position="1"/>
        <end position="23"/>
    </location>
</feature>